<reference evidence="1" key="1">
    <citation type="journal article" date="2014" name="Front. Microbiol.">
        <title>High frequency of phylogenetically diverse reductive dehalogenase-homologous genes in deep subseafloor sedimentary metagenomes.</title>
        <authorList>
            <person name="Kawai M."/>
            <person name="Futagami T."/>
            <person name="Toyoda A."/>
            <person name="Takaki Y."/>
            <person name="Nishi S."/>
            <person name="Hori S."/>
            <person name="Arai W."/>
            <person name="Tsubouchi T."/>
            <person name="Morono Y."/>
            <person name="Uchiyama I."/>
            <person name="Ito T."/>
            <person name="Fujiyama A."/>
            <person name="Inagaki F."/>
            <person name="Takami H."/>
        </authorList>
    </citation>
    <scope>NUCLEOTIDE SEQUENCE</scope>
    <source>
        <strain evidence="1">Expedition CK06-06</strain>
    </source>
</reference>
<sequence>AVTVAIRMTSKEENLSTNLPLKNEPIIPPVAANM</sequence>
<proteinExistence type="predicted"/>
<evidence type="ECO:0000313" key="1">
    <source>
        <dbReference type="EMBL" id="GAJ15438.1"/>
    </source>
</evidence>
<feature type="non-terminal residue" evidence="1">
    <location>
        <position position="1"/>
    </location>
</feature>
<dbReference type="EMBL" id="BARW01028733">
    <property type="protein sequence ID" value="GAJ15438.1"/>
    <property type="molecule type" value="Genomic_DNA"/>
</dbReference>
<gene>
    <name evidence="1" type="ORF">S12H4_46331</name>
</gene>
<accession>X1UD36</accession>
<protein>
    <submittedName>
        <fullName evidence="1">Uncharacterized protein</fullName>
    </submittedName>
</protein>
<dbReference type="AlphaFoldDB" id="X1UD36"/>
<name>X1UD36_9ZZZZ</name>
<organism evidence="1">
    <name type="scientific">marine sediment metagenome</name>
    <dbReference type="NCBI Taxonomy" id="412755"/>
    <lineage>
        <taxon>unclassified sequences</taxon>
        <taxon>metagenomes</taxon>
        <taxon>ecological metagenomes</taxon>
    </lineage>
</organism>
<comment type="caution">
    <text evidence="1">The sequence shown here is derived from an EMBL/GenBank/DDBJ whole genome shotgun (WGS) entry which is preliminary data.</text>
</comment>